<dbReference type="PANTHER" id="PTHR33384:SF17">
    <property type="entry name" value="VQ DOMAIN-CONTAINING PROTEIN"/>
    <property type="match status" value="1"/>
</dbReference>
<keyword evidence="2" id="KW-1185">Reference proteome</keyword>
<evidence type="ECO:0000313" key="2">
    <source>
        <dbReference type="Proteomes" id="UP001327560"/>
    </source>
</evidence>
<organism evidence="1 2">
    <name type="scientific">Canna indica</name>
    <name type="common">Indian-shot</name>
    <dbReference type="NCBI Taxonomy" id="4628"/>
    <lineage>
        <taxon>Eukaryota</taxon>
        <taxon>Viridiplantae</taxon>
        <taxon>Streptophyta</taxon>
        <taxon>Embryophyta</taxon>
        <taxon>Tracheophyta</taxon>
        <taxon>Spermatophyta</taxon>
        <taxon>Magnoliopsida</taxon>
        <taxon>Liliopsida</taxon>
        <taxon>Zingiberales</taxon>
        <taxon>Cannaceae</taxon>
        <taxon>Canna</taxon>
    </lineage>
</organism>
<dbReference type="EMBL" id="CP136893">
    <property type="protein sequence ID" value="WOL05903.1"/>
    <property type="molecule type" value="Genomic_DNA"/>
</dbReference>
<evidence type="ECO:0000313" key="1">
    <source>
        <dbReference type="EMBL" id="WOL05903.1"/>
    </source>
</evidence>
<dbReference type="PANTHER" id="PTHR33384">
    <property type="entry name" value="EXPRESSED PROTEIN"/>
    <property type="match status" value="1"/>
</dbReference>
<gene>
    <name evidence="1" type="ORF">Cni_G14634</name>
</gene>
<protein>
    <submittedName>
        <fullName evidence="1">Uncharacterized protein</fullName>
    </submittedName>
</protein>
<proteinExistence type="predicted"/>
<dbReference type="AlphaFoldDB" id="A0AAQ3KFG8"/>
<accession>A0AAQ3KFG8</accession>
<name>A0AAQ3KFG8_9LILI</name>
<dbReference type="Proteomes" id="UP001327560">
    <property type="component" value="Chromosome 4"/>
</dbReference>
<reference evidence="1 2" key="1">
    <citation type="submission" date="2023-10" db="EMBL/GenBank/DDBJ databases">
        <title>Chromosome-scale genome assembly provides insights into flower coloration mechanisms of Canna indica.</title>
        <authorList>
            <person name="Li C."/>
        </authorList>
    </citation>
    <scope>NUCLEOTIDE SEQUENCE [LARGE SCALE GENOMIC DNA]</scope>
    <source>
        <tissue evidence="1">Flower</tissue>
    </source>
</reference>
<sequence length="129" mass="14177">MLRNAVSQTCTGKADLPEIKAMVHGEHKPPVCPRPRRPSVAPPEFLFPLSCQHSHASHQGISEVLDMTISKKNEAGRECISMSTGCPPSCYCGSPPSRLENPLIHDVQFVQQADMYSHLGSLFNAHQLM</sequence>